<evidence type="ECO:0000256" key="4">
    <source>
        <dbReference type="ARBA" id="ARBA00023002"/>
    </source>
</evidence>
<feature type="domain" description="FAD-binding" evidence="5">
    <location>
        <begin position="7"/>
        <end position="364"/>
    </location>
</feature>
<dbReference type="AlphaFoldDB" id="A0AAN6MBX8"/>
<dbReference type="InterPro" id="IPR036188">
    <property type="entry name" value="FAD/NAD-bd_sf"/>
</dbReference>
<dbReference type="GO" id="GO:0071949">
    <property type="term" value="F:FAD binding"/>
    <property type="evidence" value="ECO:0007669"/>
    <property type="project" value="InterPro"/>
</dbReference>
<dbReference type="SUPFAM" id="SSF54373">
    <property type="entry name" value="FAD-linked reductases, C-terminal domain"/>
    <property type="match status" value="1"/>
</dbReference>
<name>A0AAN6MBX8_9PEZI</name>
<dbReference type="NCBIfam" id="NF006144">
    <property type="entry name" value="PRK08294.1"/>
    <property type="match status" value="1"/>
</dbReference>
<gene>
    <name evidence="7" type="ORF">C8A05DRAFT_38292</name>
</gene>
<keyword evidence="8" id="KW-1185">Reference proteome</keyword>
<comment type="caution">
    <text evidence="7">The sequence shown here is derived from an EMBL/GenBank/DDBJ whole genome shotgun (WGS) entry which is preliminary data.</text>
</comment>
<accession>A0AAN6MBX8</accession>
<evidence type="ECO:0000256" key="2">
    <source>
        <dbReference type="ARBA" id="ARBA00022630"/>
    </source>
</evidence>
<dbReference type="InterPro" id="IPR050641">
    <property type="entry name" value="RIFMO-like"/>
</dbReference>
<evidence type="ECO:0000256" key="1">
    <source>
        <dbReference type="ARBA" id="ARBA00007801"/>
    </source>
</evidence>
<dbReference type="InterPro" id="IPR036249">
    <property type="entry name" value="Thioredoxin-like_sf"/>
</dbReference>
<dbReference type="Gene3D" id="3.50.50.60">
    <property type="entry name" value="FAD/NAD(P)-binding domain"/>
    <property type="match status" value="1"/>
</dbReference>
<sequence>MTPETEKVDVLICGSGSAGLCAAVWLARFGISYKILERRDGPLQVGQADGVQTRTVEIFDSFGIAEDLLKESYHMLEVAFWSSSEGEDSCKQGGIRRTRYAADKETAISHHPHVILNQARLNAMMTGELGPAPPIEYECEVTGIEVDDAAAKDQAAYPVRVTTVKHGVEKVYEAKYALGCDGAHSMIRKSLGYKMVGDSTDAVWGVMDIYPQTDFPDWRKKCVINSAAGSILIVPREGDSLVRFYTELPAGTKVADVSLASLQAHAQKVFAPYTMNFADTFWWSAYAIGQRRADFFHRAHRVFLTGDACHTHSPKAGQGMNVSLQDGHNIGWKLGMVLKGLARPELIETYVPERERTATELIEFDRGFTKIFNTKYIQEHAITPAQVAEQFVKAGRYTAGQAVHYDPTAITAVGADDKAIASKVTVGMNFPSAPVVRFCDAKSMQLVKGMPADGQWYVVVLAGDVAKPEVAERLRGVAAKLDETAKRFTPAGAYPDSVIDRVLVIASERLAVEQEEIPEFFTPVTGKWGIKALTKVFADDESYNSGHGHVYEHLGVDPAKGAIIIVRPDHYVAKVAALEEVDSIGQFFDGFLIPASQS</sequence>
<keyword evidence="4" id="KW-0560">Oxidoreductase</keyword>
<evidence type="ECO:0000313" key="8">
    <source>
        <dbReference type="Proteomes" id="UP001303889"/>
    </source>
</evidence>
<dbReference type="SUPFAM" id="SSF51905">
    <property type="entry name" value="FAD/NAD(P)-binding domain"/>
    <property type="match status" value="1"/>
</dbReference>
<protein>
    <submittedName>
        <fullName evidence="7">3-hydroxybenzoate 4-monooxygenase</fullName>
    </submittedName>
</protein>
<comment type="similarity">
    <text evidence="1">Belongs to the PheA/TfdB FAD monooxygenase family.</text>
</comment>
<dbReference type="PANTHER" id="PTHR43004">
    <property type="entry name" value="TRK SYSTEM POTASSIUM UPTAKE PROTEIN"/>
    <property type="match status" value="1"/>
</dbReference>
<proteinExistence type="inferred from homology"/>
<reference evidence="7" key="1">
    <citation type="journal article" date="2023" name="Mol. Phylogenet. Evol.">
        <title>Genome-scale phylogeny and comparative genomics of the fungal order Sordariales.</title>
        <authorList>
            <person name="Hensen N."/>
            <person name="Bonometti L."/>
            <person name="Westerberg I."/>
            <person name="Brannstrom I.O."/>
            <person name="Guillou S."/>
            <person name="Cros-Aarteil S."/>
            <person name="Calhoun S."/>
            <person name="Haridas S."/>
            <person name="Kuo A."/>
            <person name="Mondo S."/>
            <person name="Pangilinan J."/>
            <person name="Riley R."/>
            <person name="LaButti K."/>
            <person name="Andreopoulos B."/>
            <person name="Lipzen A."/>
            <person name="Chen C."/>
            <person name="Yan M."/>
            <person name="Daum C."/>
            <person name="Ng V."/>
            <person name="Clum A."/>
            <person name="Steindorff A."/>
            <person name="Ohm R.A."/>
            <person name="Martin F."/>
            <person name="Silar P."/>
            <person name="Natvig D.O."/>
            <person name="Lalanne C."/>
            <person name="Gautier V."/>
            <person name="Ament-Velasquez S.L."/>
            <person name="Kruys A."/>
            <person name="Hutchinson M.I."/>
            <person name="Powell A.J."/>
            <person name="Barry K."/>
            <person name="Miller A.N."/>
            <person name="Grigoriev I.V."/>
            <person name="Debuchy R."/>
            <person name="Gladieux P."/>
            <person name="Hiltunen Thoren M."/>
            <person name="Johannesson H."/>
        </authorList>
    </citation>
    <scope>NUCLEOTIDE SEQUENCE</scope>
    <source>
        <strain evidence="7">CBS 103.79</strain>
    </source>
</reference>
<dbReference type="InterPro" id="IPR002938">
    <property type="entry name" value="FAD-bd"/>
</dbReference>
<dbReference type="InterPro" id="IPR012941">
    <property type="entry name" value="Phe_hydrox_C_dim_dom"/>
</dbReference>
<dbReference type="GO" id="GO:0016709">
    <property type="term" value="F:oxidoreductase activity, acting on paired donors, with incorporation or reduction of molecular oxygen, NAD(P)H as one donor, and incorporation of one atom of oxygen"/>
    <property type="evidence" value="ECO:0007669"/>
    <property type="project" value="UniProtKB-ARBA"/>
</dbReference>
<dbReference type="Proteomes" id="UP001303889">
    <property type="component" value="Unassembled WGS sequence"/>
</dbReference>
<dbReference type="Pfam" id="PF07976">
    <property type="entry name" value="Phe_hydrox_dim"/>
    <property type="match status" value="1"/>
</dbReference>
<evidence type="ECO:0000256" key="3">
    <source>
        <dbReference type="ARBA" id="ARBA00022827"/>
    </source>
</evidence>
<dbReference type="SUPFAM" id="SSF52833">
    <property type="entry name" value="Thioredoxin-like"/>
    <property type="match status" value="1"/>
</dbReference>
<dbReference type="InterPro" id="IPR038220">
    <property type="entry name" value="PHOX_C_sf"/>
</dbReference>
<feature type="domain" description="Phenol hydroxylase-like C-terminal dimerisation" evidence="6">
    <location>
        <begin position="403"/>
        <end position="595"/>
    </location>
</feature>
<dbReference type="PRINTS" id="PR00420">
    <property type="entry name" value="RNGMNOXGNASE"/>
</dbReference>
<dbReference type="CDD" id="cd02979">
    <property type="entry name" value="PHOX_C"/>
    <property type="match status" value="1"/>
</dbReference>
<evidence type="ECO:0000259" key="6">
    <source>
        <dbReference type="Pfam" id="PF07976"/>
    </source>
</evidence>
<keyword evidence="3" id="KW-0274">FAD</keyword>
<reference evidence="7" key="2">
    <citation type="submission" date="2023-05" db="EMBL/GenBank/DDBJ databases">
        <authorList>
            <consortium name="Lawrence Berkeley National Laboratory"/>
            <person name="Steindorff A."/>
            <person name="Hensen N."/>
            <person name="Bonometti L."/>
            <person name="Westerberg I."/>
            <person name="Brannstrom I.O."/>
            <person name="Guillou S."/>
            <person name="Cros-Aarteil S."/>
            <person name="Calhoun S."/>
            <person name="Haridas S."/>
            <person name="Kuo A."/>
            <person name="Mondo S."/>
            <person name="Pangilinan J."/>
            <person name="Riley R."/>
            <person name="Labutti K."/>
            <person name="Andreopoulos B."/>
            <person name="Lipzen A."/>
            <person name="Chen C."/>
            <person name="Yanf M."/>
            <person name="Daum C."/>
            <person name="Ng V."/>
            <person name="Clum A."/>
            <person name="Ohm R."/>
            <person name="Martin F."/>
            <person name="Silar P."/>
            <person name="Natvig D."/>
            <person name="Lalanne C."/>
            <person name="Gautier V."/>
            <person name="Ament-Velasquez S.L."/>
            <person name="Kruys A."/>
            <person name="Hutchinson M.I."/>
            <person name="Powell A.J."/>
            <person name="Barry K."/>
            <person name="Miller A.N."/>
            <person name="Grigoriev I.V."/>
            <person name="Debuchy R."/>
            <person name="Gladieux P."/>
            <person name="Thoren M.H."/>
            <person name="Johannesson H."/>
        </authorList>
    </citation>
    <scope>NUCLEOTIDE SEQUENCE</scope>
    <source>
        <strain evidence="7">CBS 103.79</strain>
    </source>
</reference>
<evidence type="ECO:0000313" key="7">
    <source>
        <dbReference type="EMBL" id="KAK3898132.1"/>
    </source>
</evidence>
<dbReference type="Pfam" id="PF01494">
    <property type="entry name" value="FAD_binding_3"/>
    <property type="match status" value="1"/>
</dbReference>
<dbReference type="Gene3D" id="3.40.30.20">
    <property type="match status" value="1"/>
</dbReference>
<keyword evidence="2" id="KW-0285">Flavoprotein</keyword>
<evidence type="ECO:0000259" key="5">
    <source>
        <dbReference type="Pfam" id="PF01494"/>
    </source>
</evidence>
<organism evidence="7 8">
    <name type="scientific">Staphylotrichum tortipilum</name>
    <dbReference type="NCBI Taxonomy" id="2831512"/>
    <lineage>
        <taxon>Eukaryota</taxon>
        <taxon>Fungi</taxon>
        <taxon>Dikarya</taxon>
        <taxon>Ascomycota</taxon>
        <taxon>Pezizomycotina</taxon>
        <taxon>Sordariomycetes</taxon>
        <taxon>Sordariomycetidae</taxon>
        <taxon>Sordariales</taxon>
        <taxon>Chaetomiaceae</taxon>
        <taxon>Staphylotrichum</taxon>
    </lineage>
</organism>
<dbReference type="PANTHER" id="PTHR43004:SF10">
    <property type="entry name" value="2-MONOOXYGENASE, PUTATIVE (AFU_ORTHOLOGUE AFUA_6G11480)-RELATED"/>
    <property type="match status" value="1"/>
</dbReference>
<dbReference type="Gene3D" id="3.30.9.10">
    <property type="entry name" value="D-Amino Acid Oxidase, subunit A, domain 2"/>
    <property type="match status" value="1"/>
</dbReference>
<dbReference type="EMBL" id="MU855995">
    <property type="protein sequence ID" value="KAK3898132.1"/>
    <property type="molecule type" value="Genomic_DNA"/>
</dbReference>